<reference evidence="2" key="1">
    <citation type="journal article" date="2017" name="Nature">
        <title>The sunflower genome provides insights into oil metabolism, flowering and Asterid evolution.</title>
        <authorList>
            <person name="Badouin H."/>
            <person name="Gouzy J."/>
            <person name="Grassa C.J."/>
            <person name="Murat F."/>
            <person name="Staton S.E."/>
            <person name="Cottret L."/>
            <person name="Lelandais-Briere C."/>
            <person name="Owens G.L."/>
            <person name="Carrere S."/>
            <person name="Mayjonade B."/>
            <person name="Legrand L."/>
            <person name="Gill N."/>
            <person name="Kane N.C."/>
            <person name="Bowers J.E."/>
            <person name="Hubner S."/>
            <person name="Bellec A."/>
            <person name="Berard A."/>
            <person name="Berges H."/>
            <person name="Blanchet N."/>
            <person name="Boniface M.C."/>
            <person name="Brunel D."/>
            <person name="Catrice O."/>
            <person name="Chaidir N."/>
            <person name="Claudel C."/>
            <person name="Donnadieu C."/>
            <person name="Faraut T."/>
            <person name="Fievet G."/>
            <person name="Helmstetter N."/>
            <person name="King M."/>
            <person name="Knapp S.J."/>
            <person name="Lai Z."/>
            <person name="Le Paslier M.C."/>
            <person name="Lippi Y."/>
            <person name="Lorenzon L."/>
            <person name="Mandel J.R."/>
            <person name="Marage G."/>
            <person name="Marchand G."/>
            <person name="Marquand E."/>
            <person name="Bret-Mestries E."/>
            <person name="Morien E."/>
            <person name="Nambeesan S."/>
            <person name="Nguyen T."/>
            <person name="Pegot-Espagnet P."/>
            <person name="Pouilly N."/>
            <person name="Raftis F."/>
            <person name="Sallet E."/>
            <person name="Schiex T."/>
            <person name="Thomas J."/>
            <person name="Vandecasteele C."/>
            <person name="Vares D."/>
            <person name="Vear F."/>
            <person name="Vautrin S."/>
            <person name="Crespi M."/>
            <person name="Mangin B."/>
            <person name="Burke J.M."/>
            <person name="Salse J."/>
            <person name="Munos S."/>
            <person name="Vincourt P."/>
            <person name="Rieseberg L.H."/>
            <person name="Langlade N.B."/>
        </authorList>
    </citation>
    <scope>NUCLEOTIDE SEQUENCE</scope>
    <source>
        <tissue evidence="2">Leaves</tissue>
    </source>
</reference>
<name>A0A9K3EGR3_HELAN</name>
<accession>A0A9K3EGR3</accession>
<dbReference type="Gramene" id="mRNA:HanXRQr2_Chr13g0579201">
    <property type="protein sequence ID" value="CDS:HanXRQr2_Chr13g0579201.1"/>
    <property type="gene ID" value="HanXRQr2_Chr13g0579201"/>
</dbReference>
<keyword evidence="2" id="KW-0808">Transferase</keyword>
<evidence type="ECO:0000313" key="2">
    <source>
        <dbReference type="EMBL" id="KAF5772611.1"/>
    </source>
</evidence>
<keyword evidence="2" id="KW-0328">Glycosyltransferase</keyword>
<dbReference type="InterPro" id="IPR050481">
    <property type="entry name" value="UDP-glycosyltransf_plant"/>
</dbReference>
<sequence length="152" mass="17181">MANNTFAELVFIPAPAVGHVMSTIEMAKVLLNRDQTLSVTLLIIYPPYSYIESLAKNVIERIRFIKLPQDQPPSKLVSKAPFMSFYEFINSHCKYVRNILEDAINQIGSRRVVGLVVDILSMFSKPDRTSNRSSYRFSGPTGQTGRTNRKVP</sequence>
<organism evidence="2 3">
    <name type="scientific">Helianthus annuus</name>
    <name type="common">Common sunflower</name>
    <dbReference type="NCBI Taxonomy" id="4232"/>
    <lineage>
        <taxon>Eukaryota</taxon>
        <taxon>Viridiplantae</taxon>
        <taxon>Streptophyta</taxon>
        <taxon>Embryophyta</taxon>
        <taxon>Tracheophyta</taxon>
        <taxon>Spermatophyta</taxon>
        <taxon>Magnoliopsida</taxon>
        <taxon>eudicotyledons</taxon>
        <taxon>Gunneridae</taxon>
        <taxon>Pentapetalae</taxon>
        <taxon>asterids</taxon>
        <taxon>campanulids</taxon>
        <taxon>Asterales</taxon>
        <taxon>Asteraceae</taxon>
        <taxon>Asteroideae</taxon>
        <taxon>Heliantheae alliance</taxon>
        <taxon>Heliantheae</taxon>
        <taxon>Helianthus</taxon>
    </lineage>
</organism>
<dbReference type="PANTHER" id="PTHR48048">
    <property type="entry name" value="GLYCOSYLTRANSFERASE"/>
    <property type="match status" value="1"/>
</dbReference>
<gene>
    <name evidence="2" type="ORF">HanXRQr2_Chr13g0579201</name>
</gene>
<feature type="region of interest" description="Disordered" evidence="1">
    <location>
        <begin position="126"/>
        <end position="152"/>
    </location>
</feature>
<dbReference type="GO" id="GO:0047893">
    <property type="term" value="F:flavonol 3-O-glucosyltransferase activity"/>
    <property type="evidence" value="ECO:0007669"/>
    <property type="project" value="UniProtKB-EC"/>
</dbReference>
<dbReference type="Proteomes" id="UP000215914">
    <property type="component" value="Unassembled WGS sequence"/>
</dbReference>
<reference evidence="2" key="2">
    <citation type="submission" date="2020-06" db="EMBL/GenBank/DDBJ databases">
        <title>Helianthus annuus Genome sequencing and assembly Release 2.</title>
        <authorList>
            <person name="Gouzy J."/>
            <person name="Langlade N."/>
            <person name="Munos S."/>
        </authorList>
    </citation>
    <scope>NUCLEOTIDE SEQUENCE</scope>
    <source>
        <tissue evidence="2">Leaves</tissue>
    </source>
</reference>
<dbReference type="EC" id="2.4.1.91" evidence="2"/>
<protein>
    <submittedName>
        <fullName evidence="2">Flavonol 3-O-glucosyltransferase</fullName>
        <ecNumber evidence="2">2.4.1.91</ecNumber>
    </submittedName>
</protein>
<feature type="compositionally biased region" description="Polar residues" evidence="1">
    <location>
        <begin position="131"/>
        <end position="146"/>
    </location>
</feature>
<dbReference type="Gene3D" id="3.40.50.2000">
    <property type="entry name" value="Glycogen Phosphorylase B"/>
    <property type="match status" value="1"/>
</dbReference>
<dbReference type="EMBL" id="MNCJ02000328">
    <property type="protein sequence ID" value="KAF5772611.1"/>
    <property type="molecule type" value="Genomic_DNA"/>
</dbReference>
<evidence type="ECO:0000256" key="1">
    <source>
        <dbReference type="SAM" id="MobiDB-lite"/>
    </source>
</evidence>
<evidence type="ECO:0000313" key="3">
    <source>
        <dbReference type="Proteomes" id="UP000215914"/>
    </source>
</evidence>
<comment type="caution">
    <text evidence="2">The sequence shown here is derived from an EMBL/GenBank/DDBJ whole genome shotgun (WGS) entry which is preliminary data.</text>
</comment>
<dbReference type="SUPFAM" id="SSF53756">
    <property type="entry name" value="UDP-Glycosyltransferase/glycogen phosphorylase"/>
    <property type="match status" value="1"/>
</dbReference>
<keyword evidence="3" id="KW-1185">Reference proteome</keyword>
<dbReference type="PANTHER" id="PTHR48048:SF98">
    <property type="entry name" value="FLAVONOL 3-O-GLUCOSYLTRANSFERASE"/>
    <property type="match status" value="1"/>
</dbReference>
<dbReference type="AlphaFoldDB" id="A0A9K3EGR3"/>
<proteinExistence type="predicted"/>